<dbReference type="OrthoDB" id="2114669at2759"/>
<keyword evidence="3" id="KW-1185">Reference proteome</keyword>
<dbReference type="Proteomes" id="UP000269721">
    <property type="component" value="Unassembled WGS sequence"/>
</dbReference>
<proteinExistence type="predicted"/>
<protein>
    <submittedName>
        <fullName evidence="2">Uncharacterized protein</fullName>
    </submittedName>
</protein>
<gene>
    <name evidence="2" type="ORF">BDK51DRAFT_27722</name>
</gene>
<dbReference type="AlphaFoldDB" id="A0A4P9WI10"/>
<organism evidence="2 3">
    <name type="scientific">Blyttiomyces helicus</name>
    <dbReference type="NCBI Taxonomy" id="388810"/>
    <lineage>
        <taxon>Eukaryota</taxon>
        <taxon>Fungi</taxon>
        <taxon>Fungi incertae sedis</taxon>
        <taxon>Chytridiomycota</taxon>
        <taxon>Chytridiomycota incertae sedis</taxon>
        <taxon>Chytridiomycetes</taxon>
        <taxon>Chytridiomycetes incertae sedis</taxon>
        <taxon>Blyttiomyces</taxon>
    </lineage>
</organism>
<accession>A0A4P9WI10</accession>
<sequence length="745" mass="83180">MCTPPLSVCTHELPAAVTPKPKAIVLRISSRMIGIIGLACTVSNYVVTNDLLTSTSAGLWFLYWLHVREYSTAIARLRCRLLQEAFQANDTEKFSALQADLTEHMFLLLDATDNLFAHRAMNDGVTNPYYTVPQIPMNISYFPYFNEVTAVNFTLQQVTEVGSGLAVASLDFEAFGSIETNNYWRFVMDNAPLIQTTAYDYSMTVLSNTSRLEELITERLQIFAALFLVQKFRQRQKNFTNLFKAIPRSLLSDQILYFEENSIEEMFGSELVSNEDLRRRNGNLQSRNFAVLDQFGDMRTFSIRSLLDVRDVKVNFDKKTWVNREELTRWVNWDVGYMEMTFGHVQFGDDTRYPPAPAIDTYSQALMALFDITCLPYDETICQDRVYDPSVGFTNATVSNGVVTLTQNAQNAFQAVRVATNLGEVFNVSQATIALLDYIIEPDLVDGYHRGEELVLSQTTSLLNNFENTNMIFLIVELIGAAKTGGGPFAEIIAFGQLFVFRVLVQNFALQQECNVDLVMRLPSAILRAPSVSAVLRAWLTQSSPPPSKEEDPSQGEWLRWLRRERKRPRMKEPPQQSPNQPSPLPPDPTAALLKALDNVERGAAVIEGKSNRNAAQHPPSRTSRGLLPDHGDFASVATRQVRVPENGHDNAYGCVKPQAIRSCFCTTLDYGVWFGFEARAPLEKTSVRCTQSVAGPDLRGGRVATGTSIGFRIPEAGSDERFLGIPPVGKATAIKGNATGKNSK</sequence>
<evidence type="ECO:0000313" key="2">
    <source>
        <dbReference type="EMBL" id="RKO92489.1"/>
    </source>
</evidence>
<evidence type="ECO:0000313" key="3">
    <source>
        <dbReference type="Proteomes" id="UP000269721"/>
    </source>
</evidence>
<feature type="region of interest" description="Disordered" evidence="1">
    <location>
        <begin position="608"/>
        <end position="632"/>
    </location>
</feature>
<dbReference type="EMBL" id="KZ994616">
    <property type="protein sequence ID" value="RKO92489.1"/>
    <property type="molecule type" value="Genomic_DNA"/>
</dbReference>
<feature type="compositionally biased region" description="Polar residues" evidence="1">
    <location>
        <begin position="612"/>
        <end position="624"/>
    </location>
</feature>
<feature type="region of interest" description="Disordered" evidence="1">
    <location>
        <begin position="568"/>
        <end position="591"/>
    </location>
</feature>
<evidence type="ECO:0000256" key="1">
    <source>
        <dbReference type="SAM" id="MobiDB-lite"/>
    </source>
</evidence>
<name>A0A4P9WI10_9FUNG</name>
<reference evidence="3" key="1">
    <citation type="journal article" date="2018" name="Nat. Microbiol.">
        <title>Leveraging single-cell genomics to expand the fungal tree of life.</title>
        <authorList>
            <person name="Ahrendt S.R."/>
            <person name="Quandt C.A."/>
            <person name="Ciobanu D."/>
            <person name="Clum A."/>
            <person name="Salamov A."/>
            <person name="Andreopoulos B."/>
            <person name="Cheng J.F."/>
            <person name="Woyke T."/>
            <person name="Pelin A."/>
            <person name="Henrissat B."/>
            <person name="Reynolds N.K."/>
            <person name="Benny G.L."/>
            <person name="Smith M.E."/>
            <person name="James T.Y."/>
            <person name="Grigoriev I.V."/>
        </authorList>
    </citation>
    <scope>NUCLEOTIDE SEQUENCE [LARGE SCALE GENOMIC DNA]</scope>
</reference>